<dbReference type="SUPFAM" id="SSF47473">
    <property type="entry name" value="EF-hand"/>
    <property type="match status" value="1"/>
</dbReference>
<dbReference type="Pfam" id="PF00036">
    <property type="entry name" value="EF-hand_1"/>
    <property type="match status" value="1"/>
</dbReference>
<protein>
    <recommendedName>
        <fullName evidence="2">EF-hand domain-containing protein</fullName>
    </recommendedName>
</protein>
<feature type="compositionally biased region" description="Pro residues" evidence="1">
    <location>
        <begin position="17"/>
        <end position="29"/>
    </location>
</feature>
<proteinExistence type="predicted"/>
<evidence type="ECO:0000313" key="3">
    <source>
        <dbReference type="EMBL" id="ANV80189.1"/>
    </source>
</evidence>
<dbReference type="InterPro" id="IPR011992">
    <property type="entry name" value="EF-hand-dom_pair"/>
</dbReference>
<dbReference type="Gene3D" id="1.10.238.10">
    <property type="entry name" value="EF-hand"/>
    <property type="match status" value="1"/>
</dbReference>
<reference evidence="3" key="2">
    <citation type="submission" date="2016-12" db="EMBL/GenBank/DDBJ databases">
        <authorList>
            <person name="Song W.-J."/>
            <person name="Kurnit D.M."/>
        </authorList>
    </citation>
    <scope>NUCLEOTIDE SEQUENCE</scope>
</reference>
<dbReference type="InterPro" id="IPR018247">
    <property type="entry name" value="EF_Hand_1_Ca_BS"/>
</dbReference>
<dbReference type="GO" id="GO:0005509">
    <property type="term" value="F:calcium ion binding"/>
    <property type="evidence" value="ECO:0007669"/>
    <property type="project" value="InterPro"/>
</dbReference>
<evidence type="ECO:0000259" key="2">
    <source>
        <dbReference type="PROSITE" id="PS50222"/>
    </source>
</evidence>
<dbReference type="PROSITE" id="PS00018">
    <property type="entry name" value="EF_HAND_1"/>
    <property type="match status" value="1"/>
</dbReference>
<feature type="region of interest" description="Disordered" evidence="1">
    <location>
        <begin position="1"/>
        <end position="29"/>
    </location>
</feature>
<dbReference type="InterPro" id="IPR002048">
    <property type="entry name" value="EF_hand_dom"/>
</dbReference>
<sequence>MSGDEDIEEQMKNFTFPPLPPGLSMPPPPPPTFPDNQIDETLDLVDQSLLDVADALGTTTHQKTNTDFKTIWAKRKANDPSIRIENRQSMYGHIDRISKGEVGTLLDRFQDRFGSELDKEIIVLRKKQQQEMRSIKPTVELISAPEKDESMNFNEFLDSMNDSNFISKVSEVTNISSEKLTNFTKSELRKFFTAADKDNSGTVDFNEFVEAVLELDTSKDEFVTFFNIVNNLLGDASEEFINNFIASENFALFERVGNDAVSSSNDERSKFFQMINNVLGDLPEDTINSFVNSPDFEIFSRMGELYGE</sequence>
<name>A0A1B1TD29_9ARCH</name>
<dbReference type="EMBL" id="KP211877">
    <property type="protein sequence ID" value="ANV80189.1"/>
    <property type="molecule type" value="Genomic_DNA"/>
</dbReference>
<dbReference type="AlphaFoldDB" id="A0A1B1TD29"/>
<organism evidence="3">
    <name type="scientific">uncultured Poseidoniia archaeon</name>
    <dbReference type="NCBI Taxonomy" id="1697135"/>
    <lineage>
        <taxon>Archaea</taxon>
        <taxon>Methanobacteriati</taxon>
        <taxon>Thermoplasmatota</taxon>
        <taxon>Candidatus Poseidoniia</taxon>
        <taxon>environmental samples</taxon>
    </lineage>
</organism>
<reference evidence="3" key="1">
    <citation type="journal article" date="2015" name="ISME J.">
        <title>A new class of marine Euryarchaeota group II from the Mediterranean deep chlorophyll maximum.</title>
        <authorList>
            <person name="Martin-Cuadrado A.B."/>
            <person name="Garcia-Heredia I."/>
            <person name="Molto A.G."/>
            <person name="Lopez-Ubeda R."/>
            <person name="Kimes N."/>
            <person name="Lopez-Garcia P."/>
            <person name="Moreira D."/>
            <person name="Rodriguez-Valera F."/>
        </authorList>
    </citation>
    <scope>NUCLEOTIDE SEQUENCE</scope>
</reference>
<accession>A0A1B1TD29</accession>
<evidence type="ECO:0000256" key="1">
    <source>
        <dbReference type="SAM" id="MobiDB-lite"/>
    </source>
</evidence>
<feature type="domain" description="EF-hand" evidence="2">
    <location>
        <begin position="183"/>
        <end position="218"/>
    </location>
</feature>
<dbReference type="SMART" id="SM00054">
    <property type="entry name" value="EFh"/>
    <property type="match status" value="1"/>
</dbReference>
<dbReference type="PROSITE" id="PS50222">
    <property type="entry name" value="EF_HAND_2"/>
    <property type="match status" value="1"/>
</dbReference>